<dbReference type="EMBL" id="CAJNOJ010000020">
    <property type="protein sequence ID" value="CAF0842673.1"/>
    <property type="molecule type" value="Genomic_DNA"/>
</dbReference>
<name>A0A813VGH5_ADIRI</name>
<accession>A0A813VGH5</accession>
<dbReference type="Proteomes" id="UP000663852">
    <property type="component" value="Unassembled WGS sequence"/>
</dbReference>
<feature type="region of interest" description="Disordered" evidence="1">
    <location>
        <begin position="128"/>
        <end position="169"/>
    </location>
</feature>
<dbReference type="OrthoDB" id="9976382at2759"/>
<protein>
    <submittedName>
        <fullName evidence="2">Uncharacterized protein</fullName>
    </submittedName>
</protein>
<organism evidence="2 3">
    <name type="scientific">Adineta ricciae</name>
    <name type="common">Rotifer</name>
    <dbReference type="NCBI Taxonomy" id="249248"/>
    <lineage>
        <taxon>Eukaryota</taxon>
        <taxon>Metazoa</taxon>
        <taxon>Spiralia</taxon>
        <taxon>Gnathifera</taxon>
        <taxon>Rotifera</taxon>
        <taxon>Eurotatoria</taxon>
        <taxon>Bdelloidea</taxon>
        <taxon>Adinetida</taxon>
        <taxon>Adinetidae</taxon>
        <taxon>Adineta</taxon>
    </lineage>
</organism>
<sequence length="209" mass="24028">MAQARLSFSRFLFWYHYRIDVVILSVPDQQMTVPDEELLISPTPQTNGERKASSRLPAPQPIRIECQAEQRHFIHTIPVKINGQTKPIRFTVNDTTKPGQFRSEIIVHTNPDTDFYIKKLRIAYHSRDDLAATPPKTPRTSSRSHSVHAPSHEKHRSQPSGKSRSVSFPRSNSQSILHQWIDDICSDEKLLSNDNICFFLKNGEFLARI</sequence>
<proteinExistence type="predicted"/>
<reference evidence="2" key="1">
    <citation type="submission" date="2021-02" db="EMBL/GenBank/DDBJ databases">
        <authorList>
            <person name="Nowell W R."/>
        </authorList>
    </citation>
    <scope>NUCLEOTIDE SEQUENCE</scope>
</reference>
<comment type="caution">
    <text evidence="2">The sequence shown here is derived from an EMBL/GenBank/DDBJ whole genome shotgun (WGS) entry which is preliminary data.</text>
</comment>
<evidence type="ECO:0000313" key="3">
    <source>
        <dbReference type="Proteomes" id="UP000663852"/>
    </source>
</evidence>
<evidence type="ECO:0000256" key="1">
    <source>
        <dbReference type="SAM" id="MobiDB-lite"/>
    </source>
</evidence>
<gene>
    <name evidence="2" type="ORF">EDS130_LOCUS6914</name>
</gene>
<evidence type="ECO:0000313" key="2">
    <source>
        <dbReference type="EMBL" id="CAF0842673.1"/>
    </source>
</evidence>
<feature type="compositionally biased region" description="Polar residues" evidence="1">
    <location>
        <begin position="158"/>
        <end position="169"/>
    </location>
</feature>
<dbReference type="AlphaFoldDB" id="A0A813VGH5"/>